<dbReference type="InterPro" id="IPR050121">
    <property type="entry name" value="Cytochrome_P450_monoxygenase"/>
</dbReference>
<dbReference type="InterPro" id="IPR036396">
    <property type="entry name" value="Cyt_P450_sf"/>
</dbReference>
<keyword evidence="7" id="KW-0479">Metal-binding</keyword>
<comment type="subcellular location">
    <subcellularLocation>
        <location evidence="2">Membrane</location>
    </subcellularLocation>
</comment>
<dbReference type="PANTHER" id="PTHR24305">
    <property type="entry name" value="CYTOCHROME P450"/>
    <property type="match status" value="1"/>
</dbReference>
<evidence type="ECO:0000256" key="2">
    <source>
        <dbReference type="ARBA" id="ARBA00004370"/>
    </source>
</evidence>
<evidence type="ECO:0000256" key="4">
    <source>
        <dbReference type="ARBA" id="ARBA00010617"/>
    </source>
</evidence>
<keyword evidence="9" id="KW-0560">Oxidoreductase</keyword>
<keyword evidence="10" id="KW-0408">Iron</keyword>
<evidence type="ECO:0000256" key="10">
    <source>
        <dbReference type="ARBA" id="ARBA00023004"/>
    </source>
</evidence>
<accession>A0ABQ0KXX7</accession>
<comment type="pathway">
    <text evidence="3">Secondary metabolite biosynthesis; terpenoid biosynthesis.</text>
</comment>
<dbReference type="Gene3D" id="1.10.630.10">
    <property type="entry name" value="Cytochrome P450"/>
    <property type="match status" value="1"/>
</dbReference>
<keyword evidence="11" id="KW-0503">Monooxygenase</keyword>
<dbReference type="InterPro" id="IPR001128">
    <property type="entry name" value="Cyt_P450"/>
</dbReference>
<dbReference type="EMBL" id="DF838601">
    <property type="protein sequence ID" value="GAT43102.1"/>
    <property type="molecule type" value="Genomic_DNA"/>
</dbReference>
<evidence type="ECO:0000256" key="9">
    <source>
        <dbReference type="ARBA" id="ARBA00023002"/>
    </source>
</evidence>
<dbReference type="InterPro" id="IPR002403">
    <property type="entry name" value="Cyt_P450_E_grp-IV"/>
</dbReference>
<dbReference type="Proteomes" id="UP000815677">
    <property type="component" value="Unassembled WGS sequence"/>
</dbReference>
<keyword evidence="5" id="KW-0349">Heme</keyword>
<organism evidence="13 14">
    <name type="scientific">Mycena chlorophos</name>
    <name type="common">Agaric fungus</name>
    <name type="synonym">Agaricus chlorophos</name>
    <dbReference type="NCBI Taxonomy" id="658473"/>
    <lineage>
        <taxon>Eukaryota</taxon>
        <taxon>Fungi</taxon>
        <taxon>Dikarya</taxon>
        <taxon>Basidiomycota</taxon>
        <taxon>Agaricomycotina</taxon>
        <taxon>Agaricomycetes</taxon>
        <taxon>Agaricomycetidae</taxon>
        <taxon>Agaricales</taxon>
        <taxon>Marasmiineae</taxon>
        <taxon>Mycenaceae</taxon>
        <taxon>Mycena</taxon>
    </lineage>
</organism>
<evidence type="ECO:0000256" key="7">
    <source>
        <dbReference type="ARBA" id="ARBA00022723"/>
    </source>
</evidence>
<evidence type="ECO:0000313" key="14">
    <source>
        <dbReference type="Proteomes" id="UP000815677"/>
    </source>
</evidence>
<dbReference type="PRINTS" id="PR00465">
    <property type="entry name" value="EP450IV"/>
</dbReference>
<evidence type="ECO:0000256" key="3">
    <source>
        <dbReference type="ARBA" id="ARBA00004721"/>
    </source>
</evidence>
<protein>
    <submittedName>
        <fullName evidence="13">Cytochrome P450</fullName>
    </submittedName>
</protein>
<evidence type="ECO:0000313" key="13">
    <source>
        <dbReference type="EMBL" id="GAT43102.1"/>
    </source>
</evidence>
<evidence type="ECO:0000256" key="1">
    <source>
        <dbReference type="ARBA" id="ARBA00001971"/>
    </source>
</evidence>
<comment type="similarity">
    <text evidence="4">Belongs to the cytochrome P450 family.</text>
</comment>
<keyword evidence="8" id="KW-1133">Transmembrane helix</keyword>
<keyword evidence="6" id="KW-0812">Transmembrane</keyword>
<sequence>MLFVAAFVLLLALGLYTLLGDFIRLLIRQARSPLTQLSGPKCPSFFMGNLAEMHDQENNNLISEWERAHGASFVYRGFVGGCRLMTTDPVAVAYILGNAYDYPKPDFVRDSLATMAAGKEGLLTVEGDQHRRQRRILAPAFTAAHIKSLTPVFWEKAGILRDRWAVLADVAAAASVTTTAEAKTKNPFAGCAHVDALAWLGRATLDAIGVAGFGYHFNSLTSENDGHGHGKDELARAFADIFSTARKFRVMTILQVWFPLLRRFRRNSAVMARATATMRRIGMRLIDERSRAVLEEQRSALKDGSAIEGDKTVLGRDLLSVLIRSNLSSTSRATMSVEEVLCQISTFIAAGHETTASALTWTLYALVQNPAVQTCLRTRLQALESDLHVTNPDADASEFQRLLTDALLKDEYLESVLREVMRLHAPVTSTMRVCTRDEDAIPVGSADCRDREGRILSSIPVNKGDIITVPIQAINKSKEIWGEDAWEFRPERWVESEEEKSLRVGRRAIPGLWANTLTFLNGNGSAAEGNRACIGWRFALTEMKIMLFVLIRDFEFTMDPTLVIEKKVNVVTRPFVKSQPELGNQMPLYIRRAAR</sequence>
<dbReference type="SUPFAM" id="SSF48264">
    <property type="entry name" value="Cytochrome P450"/>
    <property type="match status" value="1"/>
</dbReference>
<keyword evidence="12" id="KW-0472">Membrane</keyword>
<reference evidence="13" key="1">
    <citation type="submission" date="2014-09" db="EMBL/GenBank/DDBJ databases">
        <title>Genome sequence of the luminous mushroom Mycena chlorophos for searching fungal bioluminescence genes.</title>
        <authorList>
            <person name="Tanaka Y."/>
            <person name="Kasuga D."/>
            <person name="Oba Y."/>
            <person name="Hase S."/>
            <person name="Sato K."/>
            <person name="Oba Y."/>
            <person name="Sakakibara Y."/>
        </authorList>
    </citation>
    <scope>NUCLEOTIDE SEQUENCE</scope>
</reference>
<comment type="cofactor">
    <cofactor evidence="1">
        <name>heme</name>
        <dbReference type="ChEBI" id="CHEBI:30413"/>
    </cofactor>
</comment>
<dbReference type="Pfam" id="PF00067">
    <property type="entry name" value="p450"/>
    <property type="match status" value="1"/>
</dbReference>
<evidence type="ECO:0000256" key="12">
    <source>
        <dbReference type="ARBA" id="ARBA00023136"/>
    </source>
</evidence>
<evidence type="ECO:0000256" key="8">
    <source>
        <dbReference type="ARBA" id="ARBA00022989"/>
    </source>
</evidence>
<evidence type="ECO:0000256" key="6">
    <source>
        <dbReference type="ARBA" id="ARBA00022692"/>
    </source>
</evidence>
<name>A0ABQ0KXX7_MYCCL</name>
<proteinExistence type="inferred from homology"/>
<gene>
    <name evidence="13" type="ORF">MCHLO_00795</name>
</gene>
<evidence type="ECO:0000256" key="11">
    <source>
        <dbReference type="ARBA" id="ARBA00023033"/>
    </source>
</evidence>
<dbReference type="PANTHER" id="PTHR24305:SF166">
    <property type="entry name" value="CYTOCHROME P450 12A4, MITOCHONDRIAL-RELATED"/>
    <property type="match status" value="1"/>
</dbReference>
<evidence type="ECO:0000256" key="5">
    <source>
        <dbReference type="ARBA" id="ARBA00022617"/>
    </source>
</evidence>
<keyword evidence="14" id="KW-1185">Reference proteome</keyword>
<dbReference type="PRINTS" id="PR00385">
    <property type="entry name" value="P450"/>
</dbReference>
<dbReference type="CDD" id="cd11069">
    <property type="entry name" value="CYP_FUM15-like"/>
    <property type="match status" value="1"/>
</dbReference>